<dbReference type="STRING" id="1214573.A0A0G2F974"/>
<dbReference type="SUPFAM" id="SSF51695">
    <property type="entry name" value="PLC-like phosphodiesterases"/>
    <property type="match status" value="1"/>
</dbReference>
<keyword evidence="1" id="KW-0732">Signal</keyword>
<reference evidence="2 3" key="1">
    <citation type="submission" date="2015-05" db="EMBL/GenBank/DDBJ databases">
        <title>Distinctive expansion of gene families associated with plant cell wall degradation and secondary metabolism in the genomes of grapevine trunk pathogens.</title>
        <authorList>
            <person name="Lawrence D.P."/>
            <person name="Travadon R."/>
            <person name="Rolshausen P.E."/>
            <person name="Baumgartner K."/>
        </authorList>
    </citation>
    <scope>NUCLEOTIDE SEQUENCE [LARGE SCALE GENOMIC DNA]</scope>
    <source>
        <strain evidence="2">DA912</strain>
    </source>
</reference>
<dbReference type="EMBL" id="LCUC01000449">
    <property type="protein sequence ID" value="KKY30744.1"/>
    <property type="molecule type" value="Genomic_DNA"/>
</dbReference>
<dbReference type="InterPro" id="IPR017946">
    <property type="entry name" value="PLC-like_Pdiesterase_TIM-brl"/>
</dbReference>
<accession>A0A0G2F974</accession>
<dbReference type="PANTHER" id="PTHR13593">
    <property type="match status" value="1"/>
</dbReference>
<evidence type="ECO:0000313" key="2">
    <source>
        <dbReference type="EMBL" id="KKY30744.1"/>
    </source>
</evidence>
<dbReference type="Proteomes" id="UP000034680">
    <property type="component" value="Unassembled WGS sequence"/>
</dbReference>
<proteinExistence type="predicted"/>
<evidence type="ECO:0000256" key="1">
    <source>
        <dbReference type="SAM" id="SignalP"/>
    </source>
</evidence>
<gene>
    <name evidence="2" type="ORF">UCDDA912_g09320</name>
</gene>
<name>A0A0G2F974_9PEZI</name>
<organism evidence="2 3">
    <name type="scientific">Diaporthe ampelina</name>
    <dbReference type="NCBI Taxonomy" id="1214573"/>
    <lineage>
        <taxon>Eukaryota</taxon>
        <taxon>Fungi</taxon>
        <taxon>Dikarya</taxon>
        <taxon>Ascomycota</taxon>
        <taxon>Pezizomycotina</taxon>
        <taxon>Sordariomycetes</taxon>
        <taxon>Sordariomycetidae</taxon>
        <taxon>Diaporthales</taxon>
        <taxon>Diaporthaceae</taxon>
        <taxon>Diaporthe</taxon>
    </lineage>
</organism>
<dbReference type="OrthoDB" id="7984201at2759"/>
<keyword evidence="3" id="KW-1185">Reference proteome</keyword>
<dbReference type="Pfam" id="PF26146">
    <property type="entry name" value="PI-PLC_X"/>
    <property type="match status" value="2"/>
</dbReference>
<dbReference type="Gene3D" id="3.20.20.190">
    <property type="entry name" value="Phosphatidylinositol (PI) phosphodiesterase"/>
    <property type="match status" value="1"/>
</dbReference>
<feature type="chain" id="PRO_5002543891" description="PLC-like phosphodiesterase" evidence="1">
    <location>
        <begin position="17"/>
        <end position="329"/>
    </location>
</feature>
<reference evidence="2 3" key="2">
    <citation type="submission" date="2015-05" db="EMBL/GenBank/DDBJ databases">
        <authorList>
            <person name="Morales-Cruz A."/>
            <person name="Amrine K.C."/>
            <person name="Cantu D."/>
        </authorList>
    </citation>
    <scope>NUCLEOTIDE SEQUENCE [LARGE SCALE GENOMIC DNA]</scope>
    <source>
        <strain evidence="2">DA912</strain>
    </source>
</reference>
<evidence type="ECO:0008006" key="4">
    <source>
        <dbReference type="Google" id="ProtNLM"/>
    </source>
</evidence>
<dbReference type="GO" id="GO:0008081">
    <property type="term" value="F:phosphoric diester hydrolase activity"/>
    <property type="evidence" value="ECO:0007669"/>
    <property type="project" value="InterPro"/>
</dbReference>
<feature type="signal peptide" evidence="1">
    <location>
        <begin position="1"/>
        <end position="16"/>
    </location>
</feature>
<dbReference type="AlphaFoldDB" id="A0A0G2F974"/>
<comment type="caution">
    <text evidence="2">The sequence shown here is derived from an EMBL/GenBank/DDBJ whole genome shotgun (WGS) entry which is preliminary data.</text>
</comment>
<dbReference type="GO" id="GO:0006629">
    <property type="term" value="P:lipid metabolic process"/>
    <property type="evidence" value="ECO:0007669"/>
    <property type="project" value="InterPro"/>
</dbReference>
<dbReference type="InterPro" id="IPR051057">
    <property type="entry name" value="PI-PLC_domain"/>
</dbReference>
<evidence type="ECO:0000313" key="3">
    <source>
        <dbReference type="Proteomes" id="UP000034680"/>
    </source>
</evidence>
<dbReference type="PANTHER" id="PTHR13593:SF146">
    <property type="entry name" value="PLC-LIKE PHOSPHODIESTERASE"/>
    <property type="match status" value="1"/>
</dbReference>
<sequence length="329" mass="35348">MRFLTPLLASLGLALAQQAPAPCNGQAELCARRYSNLTLVGSHNSAFVGTGPADNQETDVAAQLAQGVRFLQAQTHLDNNTIKLCHTLCVFEDAGPLEGYLGGVKAFLDANPRELVTLLITNQDGMPGAAFDAVFRAAGIQGYAFAPGRDLALDQWPTLGQMIDSGQRLVVFMGAWPSPKKGIVQVPWADLDAADFPAGDPVPYILNEFDPYIMQVLTVRGDAFTDPAFAQCSIDRPLGASPQGRMVLVNHFLDTNISGILIPNRAAANVTNSAASITAQANICVGLYGSKPNFILVGYFGCNAYLSLRVCPTLWLNFWLTSCMNHDRE</sequence>
<protein>
    <recommendedName>
        <fullName evidence="4">PLC-like phosphodiesterase</fullName>
    </recommendedName>
</protein>